<feature type="non-terminal residue" evidence="2">
    <location>
        <position position="1"/>
    </location>
</feature>
<evidence type="ECO:0000256" key="1">
    <source>
        <dbReference type="SAM" id="MobiDB-lite"/>
    </source>
</evidence>
<dbReference type="Proteomes" id="UP001221142">
    <property type="component" value="Unassembled WGS sequence"/>
</dbReference>
<reference evidence="2" key="1">
    <citation type="submission" date="2023-03" db="EMBL/GenBank/DDBJ databases">
        <title>Massive genome expansion in bonnet fungi (Mycena s.s.) driven by repeated elements and novel gene families across ecological guilds.</title>
        <authorList>
            <consortium name="Lawrence Berkeley National Laboratory"/>
            <person name="Harder C.B."/>
            <person name="Miyauchi S."/>
            <person name="Viragh M."/>
            <person name="Kuo A."/>
            <person name="Thoen E."/>
            <person name="Andreopoulos B."/>
            <person name="Lu D."/>
            <person name="Skrede I."/>
            <person name="Drula E."/>
            <person name="Henrissat B."/>
            <person name="Morin E."/>
            <person name="Kohler A."/>
            <person name="Barry K."/>
            <person name="LaButti K."/>
            <person name="Morin E."/>
            <person name="Salamov A."/>
            <person name="Lipzen A."/>
            <person name="Mereny Z."/>
            <person name="Hegedus B."/>
            <person name="Baldrian P."/>
            <person name="Stursova M."/>
            <person name="Weitz H."/>
            <person name="Taylor A."/>
            <person name="Grigoriev I.V."/>
            <person name="Nagy L.G."/>
            <person name="Martin F."/>
            <person name="Kauserud H."/>
        </authorList>
    </citation>
    <scope>NUCLEOTIDE SEQUENCE</scope>
    <source>
        <strain evidence="2">9284</strain>
    </source>
</reference>
<dbReference type="EMBL" id="JARKIF010000003">
    <property type="protein sequence ID" value="KAJ7644956.1"/>
    <property type="molecule type" value="Genomic_DNA"/>
</dbReference>
<accession>A0AAD7FYT0</accession>
<organism evidence="2 3">
    <name type="scientific">Roridomyces roridus</name>
    <dbReference type="NCBI Taxonomy" id="1738132"/>
    <lineage>
        <taxon>Eukaryota</taxon>
        <taxon>Fungi</taxon>
        <taxon>Dikarya</taxon>
        <taxon>Basidiomycota</taxon>
        <taxon>Agaricomycotina</taxon>
        <taxon>Agaricomycetes</taxon>
        <taxon>Agaricomycetidae</taxon>
        <taxon>Agaricales</taxon>
        <taxon>Marasmiineae</taxon>
        <taxon>Mycenaceae</taxon>
        <taxon>Roridomyces</taxon>
    </lineage>
</organism>
<sequence length="267" mass="28860">DLPTSESVPNVRAEALRPLPSRCESQQSTISHLLQGLHCGMDTSACGYIGDGRQAAVEPEVNEASDDEDDEDSAPSGLPRLTKWPKYTLQALFKGREPPARPTREEIAAEDEREARNAAADALEDGIPDDSAIEMTSTAGLDRALHRGPYNRAVGPNRPYRSAGVEIGPYGPSLRACTPSLTAVSTLAKPPCTPLSTLVARPVRSPTSTGIYTPCVYVGSERKSYHRTDSGRRSSALSEFGPIAEYVGSESMWESERESAKTEIKRE</sequence>
<proteinExistence type="predicted"/>
<protein>
    <submittedName>
        <fullName evidence="2">Uncharacterized protein</fullName>
    </submittedName>
</protein>
<evidence type="ECO:0000313" key="2">
    <source>
        <dbReference type="EMBL" id="KAJ7644956.1"/>
    </source>
</evidence>
<evidence type="ECO:0000313" key="3">
    <source>
        <dbReference type="Proteomes" id="UP001221142"/>
    </source>
</evidence>
<keyword evidence="3" id="KW-1185">Reference proteome</keyword>
<name>A0AAD7FYT0_9AGAR</name>
<comment type="caution">
    <text evidence="2">The sequence shown here is derived from an EMBL/GenBank/DDBJ whole genome shotgun (WGS) entry which is preliminary data.</text>
</comment>
<dbReference type="AlphaFoldDB" id="A0AAD7FYT0"/>
<feature type="region of interest" description="Disordered" evidence="1">
    <location>
        <begin position="57"/>
        <end position="81"/>
    </location>
</feature>
<gene>
    <name evidence="2" type="ORF">FB45DRAFT_1116939</name>
</gene>
<feature type="compositionally biased region" description="Acidic residues" evidence="1">
    <location>
        <begin position="60"/>
        <end position="73"/>
    </location>
</feature>